<proteinExistence type="predicted"/>
<sequence>MTTQNTLSLLNMYRARNVHAVKTPSGVVFMGVRNLRGDELKTLRAIPQSELEAALRWQK</sequence>
<dbReference type="RefSeq" id="WP_139153714.1">
    <property type="nucleotide sequence ID" value="NZ_CABMNU010000005.1"/>
</dbReference>
<gene>
    <name evidence="1" type="ORF">I8531_004754</name>
</gene>
<protein>
    <submittedName>
        <fullName evidence="1">Uncharacterized protein</fullName>
    </submittedName>
</protein>
<accession>A0A9P3TBX6</accession>
<dbReference type="Proteomes" id="UP000867740">
    <property type="component" value="Unassembled WGS sequence"/>
</dbReference>
<reference evidence="1" key="1">
    <citation type="journal article" date="2018" name="Genome Biol.">
        <title>SKESA: strategic k-mer extension for scrupulous assemblies.</title>
        <authorList>
            <person name="Souvorov A."/>
            <person name="Agarwala R."/>
            <person name="Lipman D.J."/>
        </authorList>
    </citation>
    <scope>NUCLEOTIDE SEQUENCE</scope>
    <source>
        <strain evidence="1">CAVp300</strain>
    </source>
</reference>
<evidence type="ECO:0000313" key="1">
    <source>
        <dbReference type="EMBL" id="HAT3584375.1"/>
    </source>
</evidence>
<comment type="caution">
    <text evidence="1">The sequence shown here is derived from an EMBL/GenBank/DDBJ whole genome shotgun (WGS) entry which is preliminary data.</text>
</comment>
<dbReference type="AlphaFoldDB" id="A0A9P3TBX6"/>
<organism evidence="1 2">
    <name type="scientific">Kluyvera intermedia</name>
    <name type="common">Enterobacter intermedius</name>
    <dbReference type="NCBI Taxonomy" id="61648"/>
    <lineage>
        <taxon>Bacteria</taxon>
        <taxon>Pseudomonadati</taxon>
        <taxon>Pseudomonadota</taxon>
        <taxon>Gammaproteobacteria</taxon>
        <taxon>Enterobacterales</taxon>
        <taxon>Enterobacteriaceae</taxon>
        <taxon>Kluyvera</taxon>
    </lineage>
</organism>
<dbReference type="EMBL" id="DACSUM010000055">
    <property type="protein sequence ID" value="HAT3584375.1"/>
    <property type="molecule type" value="Genomic_DNA"/>
</dbReference>
<name>A0A9P3TBX6_KLUIN</name>
<reference evidence="1" key="2">
    <citation type="submission" date="2020-10" db="EMBL/GenBank/DDBJ databases">
        <authorList>
            <consortium name="NCBI Pathogen Detection Project"/>
        </authorList>
    </citation>
    <scope>NUCLEOTIDE SEQUENCE</scope>
    <source>
        <strain evidence="1">CAVp300</strain>
    </source>
</reference>
<evidence type="ECO:0000313" key="2">
    <source>
        <dbReference type="Proteomes" id="UP000867740"/>
    </source>
</evidence>